<comment type="subcellular location">
    <subcellularLocation>
        <location evidence="1">Secreted</location>
    </subcellularLocation>
</comment>
<comment type="caution">
    <text evidence="6">The sequence shown here is derived from an EMBL/GenBank/DDBJ whole genome shotgun (WGS) entry which is preliminary data.</text>
</comment>
<evidence type="ECO:0000313" key="7">
    <source>
        <dbReference type="Proteomes" id="UP000562254"/>
    </source>
</evidence>
<sequence>MASGAPPRPAREPRPNPPAPARAPWRRSPHRLWLLGTTALLPIATGQALAQSLPGALTGPAGGQVVAGQAAIAQAPGRTTITQGTERAAIDWQQFNVGSQHTVQFVQPGQGSWTLNRVVGPDPSVIAGRVQANGGVAIVNQSGLVFARGAQVDVGALIASASGITNQNFMAGRMVFDQPARPGARVENHGTITVADRGLAALVGPGVANSGVIRARLGRVALGAAEAFVLDLAGDGLIGLDVTQAVRTAPEGGAALVTNSGVIEAAGGSVLLTAHAASGLVEDLVRNTGRIEAPTMAERTGQVVLRAEGGGVRVEGTVAATGGAGERGGRVALQASGTVRVAGGARVDASGGAGGGEVLVGTTGRGRNQAMAARTIVEQGAAIRADATGAGDGGMLVLNSLERTELHGALSARGGPGGGNGGFVELSGQGALFSSGTIDLRAPSGASGELLLDPRNIIVSGEAAPPGLPGGETIALVIPDNEPIPPGGTVGAADGADTTWTRVTPAAIAGFAGTVTLDAARDIVVDAAVTKDNGGLALVAGRDVRVGAALTVTGAGNDLSLTAGRNVAVNAPLSTEGALSITAGTGSIALNASAFAQGVTLQAATGITQAPGAILRHVGGLNQPLLLTANVAGTGDVLLGSDNGRIRWQTSGIADGQLLLRSVDGIVLPEAQTLAVNGGVDFRIAASGGAMTGIQLLGELRAESFQITSNRVVQQDPNAVIVRIGAGGAADPASPLPLAFTVTGSNTGLNLNAANNGALRIVSGSVADGDATLRGAAITIAGALTAGTGGQRNTLTLNAAGDVAFNGTITARNLAVNADGAISQTAALALGGTGGGGDNGVLTIRGLGGATDAGSIALAATNAIAALDARSAGPLAVTGDDAFILRQARGAGITLTGGAVTVANADGVIGTGAGDVRIVADSLTVNGGVAAPDGRTLSLRVDALAVGATGSLAAAGGGTIEIGPRSAGFAVQVGSAGAPANTLVLAATALADATAGTLRIGQTTVGGTQSASGIAFVANLTTAAGLSLVSGGGIGLGTASIAAPTVRLEAAGGIALGTGTVTANGASPAITLLAGAGIAQGAAGRLVSPGGSDVALVAHAATGNVALAGTGDFTLADGGIPAGASGPRSLFAAAGGVAFTTTGALGVAAAVEAAGAGAGIALSGRAVALQSALITGGGAGTTVSLTASGAGAADSITQTAAGRITAATLDLASGRAIRLEAADNAVGALGSLAYAGEFAFRTTQALSVTAPIQAAGGAASDITLRTAAGLALHAPVTAGTGRLTLETGGTVQQAATGARITAGELRVNAGGDALLAPALAAEFNAVGVLGPSSVNGAFALHVAGDLALQGSIAQLGANRSLVVETTGALSLAAGAAVEFANPTLRAAGAITLEGSLGLSGGAAPSGTVLLSSLGAVAQGGGAIRAQALGVSATGPVTLAEPGNDIRRAGITAGGDVVLATSGPLATDLSGAIQRPGGSLVFVDGIRGANVSLAASALSVAVPAFETFAVHATAATGTVTLRADTLALAGRVGAGDPFPPFGQPALNGTIDVAARTPGRGVAIGANDPGALSLVGADLARLEARNLALGSAAPGAGGLAVLGPTGFAPSVVTAALRGGTVAVNAALTMPNAAGVLTLRAGAGDVTQTAAGTIAADRLVAEAPAGSVRLDAASNAVRLLAGGAAGSLAPAEAAAEVFAFRNGTGFSIAAPGIAAAGASVSLAAAGGGSIEQTLGAPIAAARLSASAGGAIVLHAGGDAAGPADLNRVGRLESAGALSVVFVNGDPLAVGDVAATGNLFLGHFALLQAPGLTLEGAIEVPSSFLYLRTGPGFDAPVAGPSITQTGGLIWAGGLAASAGGDILLPEANRIAGLVQGVNGITSGSASANSVVTAPGGTFLLVRDLYTGPFGGTVPNLDVGAPVVVGAGGAIRLFTDGLDVSFAPGGFPPLPAFVAPGGTVQFAPFTAGTTIGLGGFGGLDGATYTAASVQRVQASRLVIGGIDVAVAGIGPLDPAGTGSGTITLRGVLDLTGGGSPSILELHTNGDILAAGFGLSVPQISAFAGGDIALGTISAPVGQVVAGAGAGGAAGIAAGGTVQVASSGTLTVSAPILAEGAAVTLQANDFALAPGASVRSGPVPGSVVTLADIGGTFTLGGAASVLSAGEIALLDAQGGTIRLQGPNLGIEGPVSIAAAAASRLELVATGFGTIAQAPGGTVAAAQLFAQGGSILLDGPGNSLPVVQAAALGQVRITTGGALEVRGVTSAFGGAVALQGTAVTLPGTNLAGAAQQAVQGGTVQITATAGDVTGGPGLASVIGTAGTTVTAAGTISLPGANATPALVASAGNGITFVTAGTLAAQATGPGGAPVAGDITLAAAALALNDVRATGTVDLSAATGGIAQNAGVRLSAGTLRAFAPGSVLLDAADGAGAARNQVQDIGLLASTAGSITLRNADPLTIGLALGVSAGQALTLEAPTLTIAADLTAGPGGRILLRTGGFEGGLRSGGDILQTGGTITAPTLAALAGGTVSLDRAGNAIGALGGGMSGSGAALGLGLSAGTAATLRSDAGSLGITGAVAIGPGGTLLLRADDLAIGATISVPAGRITLLPATANGSIGYVLGGPAGSASAGRITLDSTELAFLPNAAPAAELVLGGLGITGDITIAGAVPLATGGLLPRVGRLTLAGDGALIQNPGTALDVAMLSADFPTGAVRLDPGGPGNRIAALAGVVAGGDVAIRGGAGLMELRDGGAGSAVSILAPGRSLALRADDLDIQAAIRAPEGTIGILPETPGRAVTLGAAGPGTLALDAAEIARLGGGGPGLDAPGALRLRIGSDGSTRSAGDIVLAGDVRLRDGASVRVGTLELVAGQPGAAGGSVRQTGGALDVAAVTGTAQGDFRLGLAGNTFATASGIAAGTLPTAGAPGVVDIAAAGALAASGIASPATVRLAAGAALSAGGIGAASVILQGTSVSLDGLIQGSGGVAIQSGGTVTQEAGALIVTGQFAINGSSITLPEDNAFIELAGLAATGPVLALNTVLPLLVSGPVSAVGSLSLTTDQGMTVAAGGSISVSGGPGTASLTAGGGITYAGGLATTGEARLAAGGALAFTGGASIGGDAAFGAGAAMTLAGTLAVAGNAAFTAGAGLQSAAGISVAGTLAMTAGGGLGLTGTTLGGGEVRLAAGGPLDSSGTLVAGTSLAALSGAEMALSGLVQSGGAASFTAGGGFALSGQAIAATDLAVLAGGEARLTAGKITAGRRVSLTAGGVLLRDFQVDPVSILIETGGGMLVERSGLAASDSIRLAGGAITLRESGFIASTLDVDAAGVMNLDGGLFVIGRAVAFSAPGGIATQGVMAVRPRDGLLPAVVFDTRAGGIRPEPITLVEPDIPGLPRNQQRTQVRMPNTEAPGEFGPASAAPAGAVSINIDAGSSPVFLLIDGGAATGRIVSAGRIGIHGTGGSADLFGQFVDVNGVVIGGPAAARFGDTTRPAASGTLTRYRINNCVISSINCVVPSQVLSIPQAPPQRVDLSIGGGRITDPDVQVPNVSEEDY</sequence>
<protein>
    <submittedName>
        <fullName evidence="6">Filamentous hemagglutinin family protein</fullName>
    </submittedName>
</protein>
<gene>
    <name evidence="6" type="ORF">FHS88_002778</name>
</gene>
<evidence type="ECO:0000256" key="1">
    <source>
        <dbReference type="ARBA" id="ARBA00004613"/>
    </source>
</evidence>
<dbReference type="EMBL" id="JACIJE010000007">
    <property type="protein sequence ID" value="MBB5690643.1"/>
    <property type="molecule type" value="Genomic_DNA"/>
</dbReference>
<dbReference type="PANTHER" id="PTHR12338">
    <property type="entry name" value="AUTOTRANSPORTER"/>
    <property type="match status" value="1"/>
</dbReference>
<evidence type="ECO:0000259" key="5">
    <source>
        <dbReference type="SMART" id="SM00912"/>
    </source>
</evidence>
<reference evidence="6 7" key="1">
    <citation type="submission" date="2020-08" db="EMBL/GenBank/DDBJ databases">
        <title>Genomic Encyclopedia of Type Strains, Phase IV (KMG-IV): sequencing the most valuable type-strain genomes for metagenomic binning, comparative biology and taxonomic classification.</title>
        <authorList>
            <person name="Goeker M."/>
        </authorList>
    </citation>
    <scope>NUCLEOTIDE SEQUENCE [LARGE SCALE GENOMIC DNA]</scope>
    <source>
        <strain evidence="6 7">DSM 25895</strain>
    </source>
</reference>
<feature type="domain" description="Filamentous haemagglutinin FhaB/tRNA nuclease CdiA-like TPS" evidence="5">
    <location>
        <begin position="56"/>
        <end position="168"/>
    </location>
</feature>
<dbReference type="Pfam" id="PF05860">
    <property type="entry name" value="TPS"/>
    <property type="match status" value="1"/>
</dbReference>
<organism evidence="6 7">
    <name type="scientific">Neoroseomonas alkaliterrae</name>
    <dbReference type="NCBI Taxonomy" id="1452450"/>
    <lineage>
        <taxon>Bacteria</taxon>
        <taxon>Pseudomonadati</taxon>
        <taxon>Pseudomonadota</taxon>
        <taxon>Alphaproteobacteria</taxon>
        <taxon>Acetobacterales</taxon>
        <taxon>Acetobacteraceae</taxon>
        <taxon>Neoroseomonas</taxon>
    </lineage>
</organism>
<dbReference type="InterPro" id="IPR011050">
    <property type="entry name" value="Pectin_lyase_fold/virulence"/>
</dbReference>
<dbReference type="InterPro" id="IPR008638">
    <property type="entry name" value="FhaB/CdiA-like_TPS"/>
</dbReference>
<keyword evidence="2" id="KW-0964">Secreted</keyword>
<feature type="region of interest" description="Disordered" evidence="4">
    <location>
        <begin position="3520"/>
        <end position="3541"/>
    </location>
</feature>
<proteinExistence type="predicted"/>
<evidence type="ECO:0000256" key="3">
    <source>
        <dbReference type="ARBA" id="ARBA00022729"/>
    </source>
</evidence>
<dbReference type="GO" id="GO:0005576">
    <property type="term" value="C:extracellular region"/>
    <property type="evidence" value="ECO:0007669"/>
    <property type="project" value="UniProtKB-SubCell"/>
</dbReference>
<accession>A0A840Y9E5</accession>
<dbReference type="InterPro" id="IPR050909">
    <property type="entry name" value="Bact_Autotransporter_VF"/>
</dbReference>
<dbReference type="Proteomes" id="UP000562254">
    <property type="component" value="Unassembled WGS sequence"/>
</dbReference>
<feature type="region of interest" description="Disordered" evidence="4">
    <location>
        <begin position="1"/>
        <end position="25"/>
    </location>
</feature>
<dbReference type="SMART" id="SM00912">
    <property type="entry name" value="Haemagg_act"/>
    <property type="match status" value="1"/>
</dbReference>
<dbReference type="InterPro" id="IPR012334">
    <property type="entry name" value="Pectin_lyas_fold"/>
</dbReference>
<dbReference type="SUPFAM" id="SSF51126">
    <property type="entry name" value="Pectin lyase-like"/>
    <property type="match status" value="1"/>
</dbReference>
<evidence type="ECO:0000313" key="6">
    <source>
        <dbReference type="EMBL" id="MBB5690643.1"/>
    </source>
</evidence>
<keyword evidence="3" id="KW-0732">Signal</keyword>
<dbReference type="Gene3D" id="2.160.20.10">
    <property type="entry name" value="Single-stranded right-handed beta-helix, Pectin lyase-like"/>
    <property type="match status" value="1"/>
</dbReference>
<dbReference type="PANTHER" id="PTHR12338:SF8">
    <property type="entry name" value="HEME_HEMOPEXIN-BINDING PROTEIN"/>
    <property type="match status" value="1"/>
</dbReference>
<evidence type="ECO:0000256" key="2">
    <source>
        <dbReference type="ARBA" id="ARBA00022525"/>
    </source>
</evidence>
<name>A0A840Y9E5_9PROT</name>
<dbReference type="NCBIfam" id="TIGR01901">
    <property type="entry name" value="adhes_NPXG"/>
    <property type="match status" value="1"/>
</dbReference>
<evidence type="ECO:0000256" key="4">
    <source>
        <dbReference type="SAM" id="MobiDB-lite"/>
    </source>
</evidence>
<dbReference type="RefSeq" id="WP_184485641.1">
    <property type="nucleotide sequence ID" value="NZ_JACIJE010000007.1"/>
</dbReference>
<keyword evidence="7" id="KW-1185">Reference proteome</keyword>